<sequence>MNLDKAKKRLSKQLTKGFEGYPSVSLAYFGETADKATEVVVTFVLEEGAAAQQQKFSGTEDVRQDETIQSVLVKIIERSGAKTVTEVPGVGFK</sequence>
<dbReference type="EMBL" id="JAVDWR010000001">
    <property type="protein sequence ID" value="MDR7119089.1"/>
    <property type="molecule type" value="Genomic_DNA"/>
</dbReference>
<dbReference type="Proteomes" id="UP001257909">
    <property type="component" value="Unassembled WGS sequence"/>
</dbReference>
<dbReference type="RefSeq" id="WP_310273276.1">
    <property type="nucleotide sequence ID" value="NZ_JAVDWR010000001.1"/>
</dbReference>
<proteinExistence type="predicted"/>
<organism evidence="1 2">
    <name type="scientific">Rheinheimera soli</name>
    <dbReference type="NCBI Taxonomy" id="443616"/>
    <lineage>
        <taxon>Bacteria</taxon>
        <taxon>Pseudomonadati</taxon>
        <taxon>Pseudomonadota</taxon>
        <taxon>Gammaproteobacteria</taxon>
        <taxon>Chromatiales</taxon>
        <taxon>Chromatiaceae</taxon>
        <taxon>Rheinheimera</taxon>
    </lineage>
</organism>
<keyword evidence="2" id="KW-1185">Reference proteome</keyword>
<comment type="caution">
    <text evidence="1">The sequence shown here is derived from an EMBL/GenBank/DDBJ whole genome shotgun (WGS) entry which is preliminary data.</text>
</comment>
<accession>A0ABU1VTR2</accession>
<evidence type="ECO:0000313" key="1">
    <source>
        <dbReference type="EMBL" id="MDR7119089.1"/>
    </source>
</evidence>
<protein>
    <submittedName>
        <fullName evidence="1">Uncharacterized protein</fullName>
    </submittedName>
</protein>
<gene>
    <name evidence="1" type="ORF">J2W69_000004</name>
</gene>
<name>A0ABU1VTR2_9GAMM</name>
<evidence type="ECO:0000313" key="2">
    <source>
        <dbReference type="Proteomes" id="UP001257909"/>
    </source>
</evidence>
<reference evidence="1 2" key="1">
    <citation type="submission" date="2023-07" db="EMBL/GenBank/DDBJ databases">
        <title>Sorghum-associated microbial communities from plants grown in Nebraska, USA.</title>
        <authorList>
            <person name="Schachtman D."/>
        </authorList>
    </citation>
    <scope>NUCLEOTIDE SEQUENCE [LARGE SCALE GENOMIC DNA]</scope>
    <source>
        <strain evidence="1 2">4138</strain>
    </source>
</reference>